<protein>
    <recommendedName>
        <fullName evidence="4">Membrane transporter protein</fullName>
    </recommendedName>
</protein>
<dbReference type="EMBL" id="ANNX02000064">
    <property type="protein sequence ID" value="KYC34822.1"/>
    <property type="molecule type" value="Genomic_DNA"/>
</dbReference>
<evidence type="ECO:0000256" key="1">
    <source>
        <dbReference type="SAM" id="Phobius"/>
    </source>
</evidence>
<keyword evidence="3" id="KW-1185">Reference proteome</keyword>
<feature type="transmembrane region" description="Helical" evidence="1">
    <location>
        <begin position="16"/>
        <end position="37"/>
    </location>
</feature>
<feature type="transmembrane region" description="Helical" evidence="1">
    <location>
        <begin position="57"/>
        <end position="75"/>
    </location>
</feature>
<dbReference type="AlphaFoldDB" id="A0A139WQX9"/>
<accession>A0A139WQX9</accession>
<proteinExistence type="predicted"/>
<keyword evidence="1" id="KW-0812">Transmembrane</keyword>
<dbReference type="RefSeq" id="WP_017740998.1">
    <property type="nucleotide sequence ID" value="NZ_KQ976355.1"/>
</dbReference>
<dbReference type="STRING" id="128403.WA1_49760"/>
<sequence length="79" mass="8103">MGKNTSFLGGIFQKRLSCLAFAYAIPIGVLGGLIGLGSAEFRLPVLAGVLGYQARQAVPLNLAVSLVTIAASLAGKNKK</sequence>
<evidence type="ECO:0000313" key="2">
    <source>
        <dbReference type="EMBL" id="KYC34822.1"/>
    </source>
</evidence>
<comment type="caution">
    <text evidence="2">The sequence shown here is derived from an EMBL/GenBank/DDBJ whole genome shotgun (WGS) entry which is preliminary data.</text>
</comment>
<name>A0A139WQX9_9CYAN</name>
<keyword evidence="1" id="KW-0472">Membrane</keyword>
<reference evidence="2 3" key="1">
    <citation type="journal article" date="2013" name="Genome Biol. Evol.">
        <title>Genomes of Stigonematalean cyanobacteria (subsection V) and the evolution of oxygenic photosynthesis from prokaryotes to plastids.</title>
        <authorList>
            <person name="Dagan T."/>
            <person name="Roettger M."/>
            <person name="Stucken K."/>
            <person name="Landan G."/>
            <person name="Koch R."/>
            <person name="Major P."/>
            <person name="Gould S.B."/>
            <person name="Goremykin V.V."/>
            <person name="Rippka R."/>
            <person name="Tandeau de Marsac N."/>
            <person name="Gugger M."/>
            <person name="Lockhart P.J."/>
            <person name="Allen J.F."/>
            <person name="Brune I."/>
            <person name="Maus I."/>
            <person name="Puhler A."/>
            <person name="Martin W.F."/>
        </authorList>
    </citation>
    <scope>NUCLEOTIDE SEQUENCE [LARGE SCALE GENOMIC DNA]</scope>
    <source>
        <strain evidence="2 3">PCC 7110</strain>
    </source>
</reference>
<gene>
    <name evidence="2" type="ORF">WA1_49760</name>
</gene>
<evidence type="ECO:0000313" key="3">
    <source>
        <dbReference type="Proteomes" id="UP000076925"/>
    </source>
</evidence>
<evidence type="ECO:0008006" key="4">
    <source>
        <dbReference type="Google" id="ProtNLM"/>
    </source>
</evidence>
<dbReference type="Proteomes" id="UP000076925">
    <property type="component" value="Unassembled WGS sequence"/>
</dbReference>
<keyword evidence="1" id="KW-1133">Transmembrane helix</keyword>
<organism evidence="2 3">
    <name type="scientific">Scytonema hofmannii PCC 7110</name>
    <dbReference type="NCBI Taxonomy" id="128403"/>
    <lineage>
        <taxon>Bacteria</taxon>
        <taxon>Bacillati</taxon>
        <taxon>Cyanobacteriota</taxon>
        <taxon>Cyanophyceae</taxon>
        <taxon>Nostocales</taxon>
        <taxon>Scytonemataceae</taxon>
        <taxon>Scytonema</taxon>
    </lineage>
</organism>
<dbReference type="OrthoDB" id="5366030at2"/>